<organism evidence="2 3">
    <name type="scientific">Thermocatellispora tengchongensis</name>
    <dbReference type="NCBI Taxonomy" id="1073253"/>
    <lineage>
        <taxon>Bacteria</taxon>
        <taxon>Bacillati</taxon>
        <taxon>Actinomycetota</taxon>
        <taxon>Actinomycetes</taxon>
        <taxon>Streptosporangiales</taxon>
        <taxon>Streptosporangiaceae</taxon>
        <taxon>Thermocatellispora</taxon>
    </lineage>
</organism>
<keyword evidence="3" id="KW-1185">Reference proteome</keyword>
<comment type="caution">
    <text evidence="2">The sequence shown here is derived from an EMBL/GenBank/DDBJ whole genome shotgun (WGS) entry which is preliminary data.</text>
</comment>
<protein>
    <submittedName>
        <fullName evidence="2">Ribosomal protein S18 acetylase RimI-like enzyme</fullName>
    </submittedName>
</protein>
<dbReference type="GO" id="GO:0016747">
    <property type="term" value="F:acyltransferase activity, transferring groups other than amino-acyl groups"/>
    <property type="evidence" value="ECO:0007669"/>
    <property type="project" value="InterPro"/>
</dbReference>
<accession>A0A840P4N4</accession>
<dbReference type="GO" id="GO:0005840">
    <property type="term" value="C:ribosome"/>
    <property type="evidence" value="ECO:0007669"/>
    <property type="project" value="UniProtKB-KW"/>
</dbReference>
<name>A0A840P4N4_9ACTN</name>
<reference evidence="2 3" key="1">
    <citation type="submission" date="2020-08" db="EMBL/GenBank/DDBJ databases">
        <title>Genomic Encyclopedia of Type Strains, Phase IV (KMG-IV): sequencing the most valuable type-strain genomes for metagenomic binning, comparative biology and taxonomic classification.</title>
        <authorList>
            <person name="Goeker M."/>
        </authorList>
    </citation>
    <scope>NUCLEOTIDE SEQUENCE [LARGE SCALE GENOMIC DNA]</scope>
    <source>
        <strain evidence="2 3">DSM 45615</strain>
    </source>
</reference>
<dbReference type="EMBL" id="JACHGN010000008">
    <property type="protein sequence ID" value="MBB5134322.1"/>
    <property type="molecule type" value="Genomic_DNA"/>
</dbReference>
<dbReference type="InterPro" id="IPR016181">
    <property type="entry name" value="Acyl_CoA_acyltransferase"/>
</dbReference>
<dbReference type="PROSITE" id="PS51186">
    <property type="entry name" value="GNAT"/>
    <property type="match status" value="1"/>
</dbReference>
<dbReference type="AlphaFoldDB" id="A0A840P4N4"/>
<evidence type="ECO:0000313" key="3">
    <source>
        <dbReference type="Proteomes" id="UP000578449"/>
    </source>
</evidence>
<gene>
    <name evidence="2" type="ORF">HNP84_004054</name>
</gene>
<dbReference type="Pfam" id="PF00583">
    <property type="entry name" value="Acetyltransf_1"/>
    <property type="match status" value="1"/>
</dbReference>
<sequence length="319" mass="34137">MDTTRPLPGHTTRRPVAGDAEAIHELVAQYDTQVIGAADCTLADIADELAEPGFDPGRDGWLVHDAAGALAGWGRAVCRGGGDIVDVEVVARPGTSKVAEWLWEAVLGRAAGLGAEAGHPRVRVDAGIYRQDSAKAGLAAAYGLAPATSFHRMRIDHSGPPPRPAYLPGVTVHQGHTEEVREQAHRVHQEAFAGHFGFVPTAYDAWREELVSSSAHDWDQLLLARVHGEPAAMLLGTDHFVPDGNCGYVRILAVRPRFRSRGLGRLLLGRAFAADAGRGRAGTYLHVDAGNTTPALDLYLSAGMRPVLVIDVWRKTVTV</sequence>
<dbReference type="RefSeq" id="WP_185051242.1">
    <property type="nucleotide sequence ID" value="NZ_BAABIX010000040.1"/>
</dbReference>
<dbReference type="InterPro" id="IPR000182">
    <property type="entry name" value="GNAT_dom"/>
</dbReference>
<evidence type="ECO:0000259" key="1">
    <source>
        <dbReference type="PROSITE" id="PS51186"/>
    </source>
</evidence>
<proteinExistence type="predicted"/>
<dbReference type="SUPFAM" id="SSF55729">
    <property type="entry name" value="Acyl-CoA N-acyltransferases (Nat)"/>
    <property type="match status" value="1"/>
</dbReference>
<dbReference type="Proteomes" id="UP000578449">
    <property type="component" value="Unassembled WGS sequence"/>
</dbReference>
<keyword evidence="2" id="KW-0687">Ribonucleoprotein</keyword>
<dbReference type="Gene3D" id="3.40.630.30">
    <property type="match status" value="1"/>
</dbReference>
<evidence type="ECO:0000313" key="2">
    <source>
        <dbReference type="EMBL" id="MBB5134322.1"/>
    </source>
</evidence>
<feature type="domain" description="N-acetyltransferase" evidence="1">
    <location>
        <begin position="170"/>
        <end position="319"/>
    </location>
</feature>
<keyword evidence="2" id="KW-0689">Ribosomal protein</keyword>